<feature type="region of interest" description="Disordered" evidence="1">
    <location>
        <begin position="252"/>
        <end position="288"/>
    </location>
</feature>
<dbReference type="EMBL" id="MU806224">
    <property type="protein sequence ID" value="KAJ3837756.1"/>
    <property type="molecule type" value="Genomic_DNA"/>
</dbReference>
<proteinExistence type="predicted"/>
<protein>
    <submittedName>
        <fullName evidence="2">Uncharacterized protein</fullName>
    </submittedName>
</protein>
<reference evidence="2" key="1">
    <citation type="submission" date="2022-08" db="EMBL/GenBank/DDBJ databases">
        <authorList>
            <consortium name="DOE Joint Genome Institute"/>
            <person name="Min B."/>
            <person name="Riley R."/>
            <person name="Sierra-Patev S."/>
            <person name="Naranjo-Ortiz M."/>
            <person name="Looney B."/>
            <person name="Konkel Z."/>
            <person name="Slot J.C."/>
            <person name="Sakamoto Y."/>
            <person name="Steenwyk J.L."/>
            <person name="Rokas A."/>
            <person name="Carro J."/>
            <person name="Camarero S."/>
            <person name="Ferreira P."/>
            <person name="Molpeceres G."/>
            <person name="Ruiz-Duenas F.J."/>
            <person name="Serrano A."/>
            <person name="Henrissat B."/>
            <person name="Drula E."/>
            <person name="Hughes K.W."/>
            <person name="Mata J.L."/>
            <person name="Ishikawa N.K."/>
            <person name="Vargas-Isla R."/>
            <person name="Ushijima S."/>
            <person name="Smith C.A."/>
            <person name="Ahrendt S."/>
            <person name="Andreopoulos W."/>
            <person name="He G."/>
            <person name="Labutti K."/>
            <person name="Lipzen A."/>
            <person name="Ng V."/>
            <person name="Sandor L."/>
            <person name="Barry K."/>
            <person name="Martinez A.T."/>
            <person name="Xiao Y."/>
            <person name="Gibbons J.G."/>
            <person name="Terashima K."/>
            <person name="Hibbett D.S."/>
            <person name="Grigoriev I.V."/>
        </authorList>
    </citation>
    <scope>NUCLEOTIDE SEQUENCE</scope>
    <source>
        <strain evidence="2">TFB9207</strain>
    </source>
</reference>
<feature type="compositionally biased region" description="Low complexity" evidence="1">
    <location>
        <begin position="275"/>
        <end position="288"/>
    </location>
</feature>
<comment type="caution">
    <text evidence="2">The sequence shown here is derived from an EMBL/GenBank/DDBJ whole genome shotgun (WGS) entry which is preliminary data.</text>
</comment>
<dbReference type="Proteomes" id="UP001163846">
    <property type="component" value="Unassembled WGS sequence"/>
</dbReference>
<gene>
    <name evidence="2" type="ORF">F5878DRAFT_725821</name>
</gene>
<sequence>MQPCSSFLAQQKKLGRIAIVVFLFSAVALAMPIGSESESEFNANELSHPSSASPDLVYRDLVPHTEESSDSLPSYEDAVRAGAGVLSSSHTGAASSSSSAIIKAEVKCNHDANSEEFKKAVKTMSESKPVIDRLQQVFSKKGRALDLSTQPSKSGQIEVTQFERVPNLKLNRKHLVAFENVKLKEEDYQFVIKFVAVGLPDAHHDHVYGYILKASLNNDQFEGRLWEAGKSYSNAATDTQCFPVTWVKFINGQPEQPPPTKIQTTKGYFSGGGSSNSRVSSTSRTSAS</sequence>
<dbReference type="AlphaFoldDB" id="A0AA38P826"/>
<evidence type="ECO:0000313" key="3">
    <source>
        <dbReference type="Proteomes" id="UP001163846"/>
    </source>
</evidence>
<evidence type="ECO:0000256" key="1">
    <source>
        <dbReference type="SAM" id="MobiDB-lite"/>
    </source>
</evidence>
<organism evidence="2 3">
    <name type="scientific">Lentinula raphanica</name>
    <dbReference type="NCBI Taxonomy" id="153919"/>
    <lineage>
        <taxon>Eukaryota</taxon>
        <taxon>Fungi</taxon>
        <taxon>Dikarya</taxon>
        <taxon>Basidiomycota</taxon>
        <taxon>Agaricomycotina</taxon>
        <taxon>Agaricomycetes</taxon>
        <taxon>Agaricomycetidae</taxon>
        <taxon>Agaricales</taxon>
        <taxon>Marasmiineae</taxon>
        <taxon>Omphalotaceae</taxon>
        <taxon>Lentinula</taxon>
    </lineage>
</organism>
<keyword evidence="3" id="KW-1185">Reference proteome</keyword>
<name>A0AA38P826_9AGAR</name>
<evidence type="ECO:0000313" key="2">
    <source>
        <dbReference type="EMBL" id="KAJ3837756.1"/>
    </source>
</evidence>
<accession>A0AA38P826</accession>